<proteinExistence type="predicted"/>
<accession>C9ZRM4</accession>
<reference evidence="3" key="1">
    <citation type="journal article" date="2010" name="PLoS Negl. Trop. Dis.">
        <title>The genome sequence of Trypanosoma brucei gambiense, causative agent of chronic human african trypanosomiasis.</title>
        <authorList>
            <person name="Jackson A.P."/>
            <person name="Sanders M."/>
            <person name="Berry A."/>
            <person name="McQuillan J."/>
            <person name="Aslett M.A."/>
            <person name="Quail M.A."/>
            <person name="Chukualim B."/>
            <person name="Capewell P."/>
            <person name="MacLeod A."/>
            <person name="Melville S.E."/>
            <person name="Gibson W."/>
            <person name="Barry J.D."/>
            <person name="Berriman M."/>
            <person name="Hertz-Fowler C."/>
        </authorList>
    </citation>
    <scope>NUCLEOTIDE SEQUENCE [LARGE SCALE GENOMIC DNA]</scope>
    <source>
        <strain evidence="3">MHOM/CI/86/DAL972</strain>
    </source>
</reference>
<dbReference type="EMBL" id="FN554970">
    <property type="protein sequence ID" value="CBH12326.1"/>
    <property type="molecule type" value="Genomic_DNA"/>
</dbReference>
<gene>
    <name evidence="2" type="ORF">TbgDal_VII2825</name>
</gene>
<protein>
    <submittedName>
        <fullName evidence="2">Uncharacterized protein</fullName>
    </submittedName>
</protein>
<organism evidence="2 3">
    <name type="scientific">Trypanosoma brucei gambiense (strain MHOM/CI/86/DAL972)</name>
    <dbReference type="NCBI Taxonomy" id="679716"/>
    <lineage>
        <taxon>Eukaryota</taxon>
        <taxon>Discoba</taxon>
        <taxon>Euglenozoa</taxon>
        <taxon>Kinetoplastea</taxon>
        <taxon>Metakinetoplastina</taxon>
        <taxon>Trypanosomatida</taxon>
        <taxon>Trypanosomatidae</taxon>
        <taxon>Trypanosoma</taxon>
    </lineage>
</organism>
<evidence type="ECO:0000256" key="1">
    <source>
        <dbReference type="SAM" id="MobiDB-lite"/>
    </source>
</evidence>
<sequence length="103" mass="12388">MRMPSPESQKKKIRKCAFFFEPPYAVTTKKSRQYCHTVKIKWSRHLTEKEKRSRDCFSSTSWRSVRGNYLTRNHSTPHKTHQSFFNVHNNPKMGQRGTHHRQI</sequence>
<name>C9ZRM4_TRYB9</name>
<feature type="region of interest" description="Disordered" evidence="1">
    <location>
        <begin position="70"/>
        <end position="103"/>
    </location>
</feature>
<dbReference type="AlphaFoldDB" id="C9ZRM4"/>
<evidence type="ECO:0000313" key="2">
    <source>
        <dbReference type="EMBL" id="CBH12326.1"/>
    </source>
</evidence>
<dbReference type="KEGG" id="tbg:TbgDal_VII2825"/>
<dbReference type="Proteomes" id="UP000002316">
    <property type="component" value="Chromosome 7"/>
</dbReference>
<dbReference type="RefSeq" id="XP_011774607.1">
    <property type="nucleotide sequence ID" value="XM_011776305.1"/>
</dbReference>
<evidence type="ECO:0000313" key="3">
    <source>
        <dbReference type="Proteomes" id="UP000002316"/>
    </source>
</evidence>
<dbReference type="GeneID" id="23862448"/>